<dbReference type="InterPro" id="IPR035965">
    <property type="entry name" value="PAS-like_dom_sf"/>
</dbReference>
<accession>A0A1N7FLD2</accession>
<dbReference type="Gene3D" id="3.30.450.20">
    <property type="entry name" value="PAS domain"/>
    <property type="match status" value="1"/>
</dbReference>
<dbReference type="SUPFAM" id="SSF55073">
    <property type="entry name" value="Nucleotide cyclase"/>
    <property type="match status" value="1"/>
</dbReference>
<evidence type="ECO:0000259" key="1">
    <source>
        <dbReference type="PROSITE" id="PS50887"/>
    </source>
</evidence>
<dbReference type="NCBIfam" id="TIGR00229">
    <property type="entry name" value="sensory_box"/>
    <property type="match status" value="1"/>
</dbReference>
<dbReference type="InterPro" id="IPR029787">
    <property type="entry name" value="Nucleotide_cyclase"/>
</dbReference>
<name>A0A1N7FLD2_9NOCA</name>
<dbReference type="Gene3D" id="3.30.70.270">
    <property type="match status" value="1"/>
</dbReference>
<dbReference type="EMBL" id="FTNT01000005">
    <property type="protein sequence ID" value="SIS01218.1"/>
    <property type="molecule type" value="Genomic_DNA"/>
</dbReference>
<evidence type="ECO:0000313" key="3">
    <source>
        <dbReference type="Proteomes" id="UP000186218"/>
    </source>
</evidence>
<dbReference type="STRING" id="1344003.SAMN05445060_2179"/>
<keyword evidence="3" id="KW-1185">Reference proteome</keyword>
<dbReference type="InterPro" id="IPR043128">
    <property type="entry name" value="Rev_trsase/Diguanyl_cyclase"/>
</dbReference>
<organism evidence="2 3">
    <name type="scientific">Williamsia sterculiae</name>
    <dbReference type="NCBI Taxonomy" id="1344003"/>
    <lineage>
        <taxon>Bacteria</taxon>
        <taxon>Bacillati</taxon>
        <taxon>Actinomycetota</taxon>
        <taxon>Actinomycetes</taxon>
        <taxon>Mycobacteriales</taxon>
        <taxon>Nocardiaceae</taxon>
        <taxon>Williamsia</taxon>
    </lineage>
</organism>
<dbReference type="Proteomes" id="UP000186218">
    <property type="component" value="Unassembled WGS sequence"/>
</dbReference>
<sequence length="287" mass="31728">MASSREYAAHALVEVFDVPAAVYDHDDVFVATNGAFSLNLGYLPTDLDGVAVESVMHPESVIERRRDLTRLAGGTKGSLRAERKLVCADGSVVELTILKTRVTVENEPMLLVCVEDSHPLTGDIPEDEWWESTHDPLCGLLNRQGIYERIESHDSFLFPASLSSIELTNFEGIAARHGRQVLEEYVIRFSEILRGIARMHYGICARWSVDQFVLMVPMDEQWDANLAVATLRERSLKTSSGAMPPAIAVGGGRAENPDQFAEALSLAEKLMHSARQRAARSGDNDFD</sequence>
<evidence type="ECO:0000313" key="2">
    <source>
        <dbReference type="EMBL" id="SIS01218.1"/>
    </source>
</evidence>
<dbReference type="SUPFAM" id="SSF55785">
    <property type="entry name" value="PYP-like sensor domain (PAS domain)"/>
    <property type="match status" value="1"/>
</dbReference>
<dbReference type="OrthoDB" id="23692at2"/>
<dbReference type="CDD" id="cd00130">
    <property type="entry name" value="PAS"/>
    <property type="match status" value="1"/>
</dbReference>
<dbReference type="RefSeq" id="WP_076479350.1">
    <property type="nucleotide sequence ID" value="NZ_FTNT01000005.1"/>
</dbReference>
<dbReference type="InterPro" id="IPR000014">
    <property type="entry name" value="PAS"/>
</dbReference>
<dbReference type="SMART" id="SM00267">
    <property type="entry name" value="GGDEF"/>
    <property type="match status" value="1"/>
</dbReference>
<dbReference type="PROSITE" id="PS50887">
    <property type="entry name" value="GGDEF"/>
    <property type="match status" value="1"/>
</dbReference>
<proteinExistence type="predicted"/>
<reference evidence="2 3" key="1">
    <citation type="submission" date="2017-01" db="EMBL/GenBank/DDBJ databases">
        <authorList>
            <person name="Mah S.A."/>
            <person name="Swanson W.J."/>
            <person name="Moy G.W."/>
            <person name="Vacquier V.D."/>
        </authorList>
    </citation>
    <scope>NUCLEOTIDE SEQUENCE [LARGE SCALE GENOMIC DNA]</scope>
    <source>
        <strain evidence="2 3">CPCC 203464</strain>
    </source>
</reference>
<dbReference type="InterPro" id="IPR000160">
    <property type="entry name" value="GGDEF_dom"/>
</dbReference>
<gene>
    <name evidence="2" type="ORF">SAMN05445060_2179</name>
</gene>
<dbReference type="Pfam" id="PF00990">
    <property type="entry name" value="GGDEF"/>
    <property type="match status" value="1"/>
</dbReference>
<protein>
    <submittedName>
        <fullName evidence="2">PAS domain S-box-containing protein</fullName>
    </submittedName>
</protein>
<dbReference type="AlphaFoldDB" id="A0A1N7FLD2"/>
<feature type="domain" description="GGDEF" evidence="1">
    <location>
        <begin position="158"/>
        <end position="287"/>
    </location>
</feature>